<dbReference type="EMBL" id="CAJVQB010085127">
    <property type="protein sequence ID" value="CAG8846838.1"/>
    <property type="molecule type" value="Genomic_DNA"/>
</dbReference>
<gene>
    <name evidence="1" type="ORF">GMARGA_LOCUS38366</name>
</gene>
<feature type="non-terminal residue" evidence="1">
    <location>
        <position position="1"/>
    </location>
</feature>
<dbReference type="Proteomes" id="UP000789901">
    <property type="component" value="Unassembled WGS sequence"/>
</dbReference>
<proteinExistence type="predicted"/>
<feature type="non-terminal residue" evidence="1">
    <location>
        <position position="196"/>
    </location>
</feature>
<sequence>DDFIKKITYFTKSLTAKHVQFLAVSIEYPPTNPKGYAVVYNFIESNNYSATDNDQIQKAMKDKTQTVFCDIQYSQEGKGGASYVNCSFFEGPDNEQIQIMKDQRTFDFNSNIFQLIKSNEELRSIQTNTLAVGKYTHLPPLPNHIPEVIKDQLNIMINNISNTLSEIHALLNNLDRLHYLVGRVQQSQNPYGQGIL</sequence>
<reference evidence="1 2" key="1">
    <citation type="submission" date="2021-06" db="EMBL/GenBank/DDBJ databases">
        <authorList>
            <person name="Kallberg Y."/>
            <person name="Tangrot J."/>
            <person name="Rosling A."/>
        </authorList>
    </citation>
    <scope>NUCLEOTIDE SEQUENCE [LARGE SCALE GENOMIC DNA]</scope>
    <source>
        <strain evidence="1 2">120-4 pot B 10/14</strain>
    </source>
</reference>
<evidence type="ECO:0000313" key="2">
    <source>
        <dbReference type="Proteomes" id="UP000789901"/>
    </source>
</evidence>
<accession>A0ABN7X3I4</accession>
<evidence type="ECO:0000313" key="1">
    <source>
        <dbReference type="EMBL" id="CAG8846838.1"/>
    </source>
</evidence>
<organism evidence="1 2">
    <name type="scientific">Gigaspora margarita</name>
    <dbReference type="NCBI Taxonomy" id="4874"/>
    <lineage>
        <taxon>Eukaryota</taxon>
        <taxon>Fungi</taxon>
        <taxon>Fungi incertae sedis</taxon>
        <taxon>Mucoromycota</taxon>
        <taxon>Glomeromycotina</taxon>
        <taxon>Glomeromycetes</taxon>
        <taxon>Diversisporales</taxon>
        <taxon>Gigasporaceae</taxon>
        <taxon>Gigaspora</taxon>
    </lineage>
</organism>
<comment type="caution">
    <text evidence="1">The sequence shown here is derived from an EMBL/GenBank/DDBJ whole genome shotgun (WGS) entry which is preliminary data.</text>
</comment>
<protein>
    <submittedName>
        <fullName evidence="1">33206_t:CDS:1</fullName>
    </submittedName>
</protein>
<name>A0ABN7X3I4_GIGMA</name>
<keyword evidence="2" id="KW-1185">Reference proteome</keyword>